<proteinExistence type="predicted"/>
<protein>
    <submittedName>
        <fullName evidence="1">Uncharacterized protein</fullName>
    </submittedName>
</protein>
<sequence>MLVAGLTHHLKGKLMENMTVPEAGLLAAGGLEEGVHFPCSDLPPGAVIFREGGAWRETFFSGQKNLHFAYGSHGTRLVGRRKKKLGTSDGLGICQDFHTEGQW</sequence>
<evidence type="ECO:0000313" key="2">
    <source>
        <dbReference type="Proteomes" id="UP001314169"/>
    </source>
</evidence>
<gene>
    <name evidence="1" type="ORF">MPIPNATIZW_LOCUS16009</name>
</gene>
<reference evidence="1" key="1">
    <citation type="submission" date="2023-12" db="EMBL/GenBank/DDBJ databases">
        <authorList>
            <person name="Brown T."/>
        </authorList>
    </citation>
    <scope>NUCLEOTIDE SEQUENCE</scope>
</reference>
<keyword evidence="2" id="KW-1185">Reference proteome</keyword>
<dbReference type="Proteomes" id="UP001314169">
    <property type="component" value="Chromosome 7"/>
</dbReference>
<evidence type="ECO:0000313" key="1">
    <source>
        <dbReference type="EMBL" id="CAK6447703.1"/>
    </source>
</evidence>
<dbReference type="EMBL" id="OY882864">
    <property type="protein sequence ID" value="CAK6447703.1"/>
    <property type="molecule type" value="Genomic_DNA"/>
</dbReference>
<name>A0ABP0ACS4_PIPNA</name>
<accession>A0ABP0ACS4</accession>
<organism evidence="1 2">
    <name type="scientific">Pipistrellus nathusii</name>
    <name type="common">Nathusius' pipistrelle</name>
    <dbReference type="NCBI Taxonomy" id="59473"/>
    <lineage>
        <taxon>Eukaryota</taxon>
        <taxon>Metazoa</taxon>
        <taxon>Chordata</taxon>
        <taxon>Craniata</taxon>
        <taxon>Vertebrata</taxon>
        <taxon>Euteleostomi</taxon>
        <taxon>Mammalia</taxon>
        <taxon>Eutheria</taxon>
        <taxon>Laurasiatheria</taxon>
        <taxon>Chiroptera</taxon>
        <taxon>Yangochiroptera</taxon>
        <taxon>Vespertilionidae</taxon>
        <taxon>Pipistrellus</taxon>
    </lineage>
</organism>